<dbReference type="PANTHER" id="PTHR47529:SF1">
    <property type="entry name" value="PERIPLASMIC CHAPERONE PPID"/>
    <property type="match status" value="1"/>
</dbReference>
<dbReference type="InterPro" id="IPR046357">
    <property type="entry name" value="PPIase_dom_sf"/>
</dbReference>
<evidence type="ECO:0000256" key="7">
    <source>
        <dbReference type="ARBA" id="ARBA00023186"/>
    </source>
</evidence>
<evidence type="ECO:0000256" key="8">
    <source>
        <dbReference type="ARBA" id="ARBA00038408"/>
    </source>
</evidence>
<evidence type="ECO:0000313" key="13">
    <source>
        <dbReference type="EMBL" id="OHT24859.1"/>
    </source>
</evidence>
<keyword evidence="6" id="KW-0472">Membrane</keyword>
<keyword evidence="3" id="KW-0997">Cell inner membrane</keyword>
<gene>
    <name evidence="13" type="ORF">A3Q29_03075</name>
</gene>
<protein>
    <recommendedName>
        <fullName evidence="9">Periplasmic chaperone PpiD</fullName>
    </recommendedName>
    <alternativeName>
        <fullName evidence="10">Periplasmic folding chaperone</fullName>
    </alternativeName>
</protein>
<evidence type="ECO:0000313" key="14">
    <source>
        <dbReference type="Proteomes" id="UP000179588"/>
    </source>
</evidence>
<dbReference type="RefSeq" id="WP_070927055.1">
    <property type="nucleotide sequence ID" value="NZ_VAUE01000022.1"/>
</dbReference>
<comment type="similarity">
    <text evidence="8">Belongs to the PpiD chaperone family.</text>
</comment>
<dbReference type="GO" id="GO:0005886">
    <property type="term" value="C:plasma membrane"/>
    <property type="evidence" value="ECO:0007669"/>
    <property type="project" value="UniProtKB-SubCell"/>
</dbReference>
<dbReference type="Pfam" id="PF13624">
    <property type="entry name" value="SurA_N_3"/>
    <property type="match status" value="1"/>
</dbReference>
<evidence type="ECO:0000256" key="3">
    <source>
        <dbReference type="ARBA" id="ARBA00022519"/>
    </source>
</evidence>
<comment type="caution">
    <text evidence="13">The sequence shown here is derived from an EMBL/GenBank/DDBJ whole genome shotgun (WGS) entry which is preliminary data.</text>
</comment>
<reference evidence="13 14" key="1">
    <citation type="submission" date="2016-03" db="EMBL/GenBank/DDBJ databases">
        <title>Genome sequence of Providencia stuartii strain, isolated from the salivary glands of larval Lucilia sericata.</title>
        <authorList>
            <person name="Yuan Y."/>
            <person name="Zhang Y."/>
            <person name="Fu S."/>
            <person name="Crippen T.L."/>
            <person name="Visi D."/>
            <person name="Benbow M.E."/>
            <person name="Allen M."/>
            <person name="Tomberlin J.K."/>
            <person name="Sze S.-H."/>
            <person name="Tarone A.M."/>
        </authorList>
    </citation>
    <scope>NUCLEOTIDE SEQUENCE [LARGE SCALE GENOMIC DNA]</scope>
    <source>
        <strain evidence="13 14">Crippen</strain>
    </source>
</reference>
<keyword evidence="4" id="KW-0812">Transmembrane</keyword>
<keyword evidence="7" id="KW-0143">Chaperone</keyword>
<evidence type="ECO:0000256" key="6">
    <source>
        <dbReference type="ARBA" id="ARBA00023136"/>
    </source>
</evidence>
<evidence type="ECO:0000256" key="9">
    <source>
        <dbReference type="ARBA" id="ARBA00040743"/>
    </source>
</evidence>
<dbReference type="EMBL" id="LVIE01000112">
    <property type="protein sequence ID" value="OHT24859.1"/>
    <property type="molecule type" value="Genomic_DNA"/>
</dbReference>
<keyword evidence="2" id="KW-1003">Cell membrane</keyword>
<dbReference type="Pfam" id="PF13145">
    <property type="entry name" value="Rotamase_2"/>
    <property type="match status" value="1"/>
</dbReference>
<keyword evidence="11 13" id="KW-0413">Isomerase</keyword>
<dbReference type="InterPro" id="IPR000297">
    <property type="entry name" value="PPIase_PpiC"/>
</dbReference>
<proteinExistence type="inferred from homology"/>
<dbReference type="NCBIfam" id="NF008054">
    <property type="entry name" value="PRK10788.1"/>
    <property type="match status" value="1"/>
</dbReference>
<evidence type="ECO:0000259" key="12">
    <source>
        <dbReference type="PROSITE" id="PS50198"/>
    </source>
</evidence>
<dbReference type="OrthoDB" id="9812372at2"/>
<accession>A0A1S1HR29</accession>
<keyword evidence="5" id="KW-1133">Transmembrane helix</keyword>
<dbReference type="InterPro" id="IPR052029">
    <property type="entry name" value="PpiD_chaperone"/>
</dbReference>
<organism evidence="13 14">
    <name type="scientific">Providencia stuartii</name>
    <dbReference type="NCBI Taxonomy" id="588"/>
    <lineage>
        <taxon>Bacteria</taxon>
        <taxon>Pseudomonadati</taxon>
        <taxon>Pseudomonadota</taxon>
        <taxon>Gammaproteobacteria</taxon>
        <taxon>Enterobacterales</taxon>
        <taxon>Morganellaceae</taxon>
        <taxon>Providencia</taxon>
    </lineage>
</organism>
<dbReference type="SUPFAM" id="SSF54534">
    <property type="entry name" value="FKBP-like"/>
    <property type="match status" value="1"/>
</dbReference>
<keyword evidence="14" id="KW-1185">Reference proteome</keyword>
<evidence type="ECO:0000256" key="1">
    <source>
        <dbReference type="ARBA" id="ARBA00004382"/>
    </source>
</evidence>
<evidence type="ECO:0000256" key="4">
    <source>
        <dbReference type="ARBA" id="ARBA00022692"/>
    </source>
</evidence>
<comment type="subcellular location">
    <subcellularLocation>
        <location evidence="1">Cell inner membrane</location>
        <topology evidence="1">Single-pass type II membrane protein</topology>
        <orientation evidence="1">Periplasmic side</orientation>
    </subcellularLocation>
</comment>
<evidence type="ECO:0000256" key="11">
    <source>
        <dbReference type="PROSITE-ProRule" id="PRU00278"/>
    </source>
</evidence>
<dbReference type="SUPFAM" id="SSF109998">
    <property type="entry name" value="Triger factor/SurA peptide-binding domain-like"/>
    <property type="match status" value="1"/>
</dbReference>
<dbReference type="GO" id="GO:0003755">
    <property type="term" value="F:peptidyl-prolyl cis-trans isomerase activity"/>
    <property type="evidence" value="ECO:0007669"/>
    <property type="project" value="UniProtKB-KW"/>
</dbReference>
<name>A0A1S1HR29_PROST</name>
<dbReference type="Proteomes" id="UP000179588">
    <property type="component" value="Unassembled WGS sequence"/>
</dbReference>
<feature type="domain" description="PpiC" evidence="12">
    <location>
        <begin position="267"/>
        <end position="356"/>
    </location>
</feature>
<dbReference type="PANTHER" id="PTHR47529">
    <property type="entry name" value="PEPTIDYL-PROLYL CIS-TRANS ISOMERASE D"/>
    <property type="match status" value="1"/>
</dbReference>
<keyword evidence="11" id="KW-0697">Rotamase</keyword>
<dbReference type="Gene3D" id="1.10.4030.10">
    <property type="entry name" value="Porin chaperone SurA, peptide-binding domain"/>
    <property type="match status" value="1"/>
</dbReference>
<dbReference type="PROSITE" id="PS50198">
    <property type="entry name" value="PPIC_PPIASE_2"/>
    <property type="match status" value="1"/>
</dbReference>
<dbReference type="InterPro" id="IPR027304">
    <property type="entry name" value="Trigger_fact/SurA_dom_sf"/>
</dbReference>
<sequence length="622" mass="68418">MMDNLRTKANSPFIKVLLAIIILSFVLTGVAGYMIGGSSNDAAEVNGQSISREQLQQAFSQERQSLQENLGDRFSEIAGNEEAMRALRAQALANLINSELINQYAQELNLSASDAQIEKAIFAMPIFQTNGNFDSEKYRLILKQYNVNADNFAAQIRNDLVRAQLAKAFTGSDFALPSEVKTYAELFLQEREIRTATLSLADAQAKQSVTEDEIKAYYDANHDSFISPEKVKVSYVEIDATTLPEQTVSDEELKTYYEQNLKNYTQAEQKHYSMIQVASEKEANAIVDELKAGANFETLAAEKSTDKFSAGNKGVIGWMEEASTPAEIADAKLTEKGQISSPVKSGESFVIFRLDDIKPESVKSFDSVKDGLKTTLSQEKNVKQFYDLQQKVSEAATNDNESLASVEEVSGLKVATTDWFDKNNPPEALKFPKVINEIFSERLVDKNGSTGINSDVINVEGDRAFVVRVTEYKPEQIESLETVKPEIEALVKRQKANAVLKAEGDKLLAALKEGKGESALSAANVTFTAPETVSRVMPQTPITGAAMAMAKPVDGKATYATARDAQDNLVIIQLDKVTAGKASEEELAQLTREYQGMMAASVNEALMLNLRNNAKIEEFNVE</sequence>
<dbReference type="Gene3D" id="3.10.50.40">
    <property type="match status" value="1"/>
</dbReference>
<evidence type="ECO:0000256" key="5">
    <source>
        <dbReference type="ARBA" id="ARBA00022989"/>
    </source>
</evidence>
<evidence type="ECO:0000256" key="2">
    <source>
        <dbReference type="ARBA" id="ARBA00022475"/>
    </source>
</evidence>
<dbReference type="AlphaFoldDB" id="A0A1S1HR29"/>
<evidence type="ECO:0000256" key="10">
    <source>
        <dbReference type="ARBA" id="ARBA00042775"/>
    </source>
</evidence>